<feature type="signal peptide" evidence="1">
    <location>
        <begin position="1"/>
        <end position="18"/>
    </location>
</feature>
<dbReference type="Proteomes" id="UP000469890">
    <property type="component" value="Unassembled WGS sequence"/>
</dbReference>
<accession>A0A8H4BEX6</accession>
<comment type="caution">
    <text evidence="2">The sequence shown here is derived from an EMBL/GenBank/DDBJ whole genome shotgun (WGS) entry which is preliminary data.</text>
</comment>
<name>A0A8H4BEX6_MUCCL</name>
<sequence>MRSTIAITLAAAAVAVSAQNCNPSYNVPGSTDCFTSCNVKAGQEFVSGWTMDSSSPKFLDSLKLMCTKGTTDYMSFMTKAGTCMAACAGDDPELFNAEFQGACAWYAQHSGDTCASATTAAQTTTATQTTAATTATAAQTTTVAQTTTASVTSASGSASSAASSVATALSSGASLASNASSIIGASASAVSSNATAPAAASSVSVPATQAESAANKLQLGSYAVALVACAGYLAL</sequence>
<dbReference type="EMBL" id="JAAECE010000005">
    <property type="protein sequence ID" value="KAF1801027.1"/>
    <property type="molecule type" value="Genomic_DNA"/>
</dbReference>
<keyword evidence="1" id="KW-0732">Signal</keyword>
<evidence type="ECO:0000313" key="3">
    <source>
        <dbReference type="Proteomes" id="UP000469890"/>
    </source>
</evidence>
<gene>
    <name evidence="2" type="ORF">FB192DRAFT_1383602</name>
</gene>
<proteinExistence type="predicted"/>
<protein>
    <submittedName>
        <fullName evidence="2">Uncharacterized protein</fullName>
    </submittedName>
</protein>
<organism evidence="2 3">
    <name type="scientific">Mucor circinelloides f. lusitanicus</name>
    <name type="common">Mucor racemosus var. lusitanicus</name>
    <dbReference type="NCBI Taxonomy" id="29924"/>
    <lineage>
        <taxon>Eukaryota</taxon>
        <taxon>Fungi</taxon>
        <taxon>Fungi incertae sedis</taxon>
        <taxon>Mucoromycota</taxon>
        <taxon>Mucoromycotina</taxon>
        <taxon>Mucoromycetes</taxon>
        <taxon>Mucorales</taxon>
        <taxon>Mucorineae</taxon>
        <taxon>Mucoraceae</taxon>
        <taxon>Mucor</taxon>
    </lineage>
</organism>
<feature type="chain" id="PRO_5034818059" evidence="1">
    <location>
        <begin position="19"/>
        <end position="235"/>
    </location>
</feature>
<evidence type="ECO:0000313" key="2">
    <source>
        <dbReference type="EMBL" id="KAF1801027.1"/>
    </source>
</evidence>
<evidence type="ECO:0000256" key="1">
    <source>
        <dbReference type="SAM" id="SignalP"/>
    </source>
</evidence>
<reference evidence="2 3" key="1">
    <citation type="submission" date="2019-09" db="EMBL/GenBank/DDBJ databases">
        <authorList>
            <consortium name="DOE Joint Genome Institute"/>
            <person name="Mondo S.J."/>
            <person name="Navarro-Mendoza M.I."/>
            <person name="Perez-Arques C."/>
            <person name="Panchal S."/>
            <person name="Nicolas F.E."/>
            <person name="Ganguly P."/>
            <person name="Pangilinan J."/>
            <person name="Grigoriev I."/>
            <person name="Heitman J."/>
            <person name="Sanya K."/>
            <person name="Garre V."/>
        </authorList>
    </citation>
    <scope>NUCLEOTIDE SEQUENCE [LARGE SCALE GENOMIC DNA]</scope>
    <source>
        <strain evidence="2 3">MU402</strain>
    </source>
</reference>
<dbReference type="AlphaFoldDB" id="A0A8H4BEX6"/>